<evidence type="ECO:0000313" key="2">
    <source>
        <dbReference type="EMBL" id="PKB96185.1"/>
    </source>
</evidence>
<sequence>MHLWRVFQYTQDSELLARFPPFQTSISKVFTFWSPVLKVSAFPVVYFEGFHFSVIHFKSFLPFRSSISKVSTFSVTHFEGFPPFQFSPFWSSISEVPAFLVIYFEDKKTEKFILNFDKTLILTFITFFVFAFSVAHFKGSSISFSLVKFEMMVKVFQLSASK</sequence>
<proteinExistence type="predicted"/>
<reference evidence="2 3" key="2">
    <citation type="submission" date="2017-09" db="EMBL/GenBank/DDBJ databases">
        <title>Extensive intraspecific genome diversity in a model arbuscular mycorrhizal fungus.</title>
        <authorList>
            <person name="Chen E.C."/>
            <person name="Morin E."/>
            <person name="Beaudet D."/>
            <person name="Noel J."/>
            <person name="Ndikumana S."/>
            <person name="Charron P."/>
            <person name="St-Onge C."/>
            <person name="Giorgi J."/>
            <person name="Grigoriev I.V."/>
            <person name="Roux C."/>
            <person name="Martin F.M."/>
            <person name="Corradi N."/>
        </authorList>
    </citation>
    <scope>NUCLEOTIDE SEQUENCE [LARGE SCALE GENOMIC DNA]</scope>
    <source>
        <strain evidence="2 3">A5</strain>
    </source>
</reference>
<accession>A0A2N0NNP0</accession>
<protein>
    <submittedName>
        <fullName evidence="2">Uncharacterized protein</fullName>
    </submittedName>
</protein>
<evidence type="ECO:0000313" key="3">
    <source>
        <dbReference type="Proteomes" id="UP000232722"/>
    </source>
</evidence>
<dbReference type="VEuPathDB" id="FungiDB:RhiirA1_463743"/>
<keyword evidence="1" id="KW-0472">Membrane</keyword>
<dbReference type="Proteomes" id="UP000232722">
    <property type="component" value="Unassembled WGS sequence"/>
</dbReference>
<dbReference type="AlphaFoldDB" id="A0A2N0NNP0"/>
<gene>
    <name evidence="2" type="ORF">RhiirA5_435295</name>
</gene>
<reference evidence="2 3" key="1">
    <citation type="submission" date="2016-04" db="EMBL/GenBank/DDBJ databases">
        <title>Genome analyses suggest a sexual origin of heterokaryosis in a supposedly ancient asexual fungus.</title>
        <authorList>
            <person name="Ropars J."/>
            <person name="Sedzielewska K."/>
            <person name="Noel J."/>
            <person name="Charron P."/>
            <person name="Farinelli L."/>
            <person name="Marton T."/>
            <person name="Kruger M."/>
            <person name="Pelin A."/>
            <person name="Brachmann A."/>
            <person name="Corradi N."/>
        </authorList>
    </citation>
    <scope>NUCLEOTIDE SEQUENCE [LARGE SCALE GENOMIC DNA]</scope>
    <source>
        <strain evidence="2 3">A5</strain>
    </source>
</reference>
<dbReference type="EMBL" id="LLXJ01004092">
    <property type="protein sequence ID" value="PKB96185.1"/>
    <property type="molecule type" value="Genomic_DNA"/>
</dbReference>
<keyword evidence="1" id="KW-0812">Transmembrane</keyword>
<feature type="transmembrane region" description="Helical" evidence="1">
    <location>
        <begin position="119"/>
        <end position="137"/>
    </location>
</feature>
<comment type="caution">
    <text evidence="2">The sequence shown here is derived from an EMBL/GenBank/DDBJ whole genome shotgun (WGS) entry which is preliminary data.</text>
</comment>
<evidence type="ECO:0000256" key="1">
    <source>
        <dbReference type="SAM" id="Phobius"/>
    </source>
</evidence>
<organism evidence="2 3">
    <name type="scientific">Rhizophagus irregularis</name>
    <dbReference type="NCBI Taxonomy" id="588596"/>
    <lineage>
        <taxon>Eukaryota</taxon>
        <taxon>Fungi</taxon>
        <taxon>Fungi incertae sedis</taxon>
        <taxon>Mucoromycota</taxon>
        <taxon>Glomeromycotina</taxon>
        <taxon>Glomeromycetes</taxon>
        <taxon>Glomerales</taxon>
        <taxon>Glomeraceae</taxon>
        <taxon>Rhizophagus</taxon>
    </lineage>
</organism>
<name>A0A2N0NNP0_9GLOM</name>
<keyword evidence="1" id="KW-1133">Transmembrane helix</keyword>